<dbReference type="SUPFAM" id="SSF47769">
    <property type="entry name" value="SAM/Pointed domain"/>
    <property type="match status" value="1"/>
</dbReference>
<name>A9V0I2_MONBE</name>
<sequence>MLHYVHAIMLPDVRDEPARFRNFVATVEDALGRLGLEECVLVPNASPDHPMGFVLIDCSSLEELREVLQLQLAPTYAPHAKVLNCKTPRVGNVITKKVLSQNYPRLFQHMHSALDRAEVTDLVADWRRNGMNFPDWFAPYYRESCDKEYCMKLNHKRALGCRSVSTCSRVHRCALCHQEGHGAFSYDCPDRRLMTFSVHELQRLGFDILCWEDIVDSDFSSCGHFQKISPEELQAVPAASLASGSNGSSSTLVGSWHPGGSPVGNGQLPRSSAPSSITSAPPALRTPAASDLGSRGSHDLRHPPRSGGAPGSPLTTPASSGSSVDMFGHSSPLRSSRLSGASQVLSEGSRSQSQGQSLTSQSSLWDQPSAASTRSHTSSLAWGGTPLTDDGPPSMVPLDMEDTKSSTSGWSSGLHRPGEDAQSTSGFGYALGNRAGDSLAHLVDDGPPPMLPLGLDEPSSDSNDAGPPSMVPLEDDIAADAGTSQPKPQGSSSRRTGGVASRSEGQPNRPPGIASSSSGAKTSAGGPAALVPLGEDGASDAASTASRDWRADGVYSTAAHSSPEPAMSPGGTMGLGMGGPSRAMYPLNMGNMYPLNMGGMGGMGGMGSMGGMVSMGGMGDMSRMGGMMSIPGYAPLMFQDNIEQLAASLAGVSLIALADWAATRRKVLALQKDMMELAMQLREEQPAAMGALEELKRARHSSASMLEFVQKVILPLAVDPAAVVGDLDPQTLREYNYTQFCERVGPCKVGPYRRMMEVLRRVMDPQVALDQVVRGLSARDNQLGTSSVREWLQRQGFGDEDTADLFEQHDVDAVVLPWLTMADLDAIGIKKAERRKALLWELRQWNSSV</sequence>
<keyword evidence="4" id="KW-1185">Reference proteome</keyword>
<evidence type="ECO:0000259" key="2">
    <source>
        <dbReference type="PROSITE" id="PS50105"/>
    </source>
</evidence>
<feature type="domain" description="SAM" evidence="2">
    <location>
        <begin position="783"/>
        <end position="848"/>
    </location>
</feature>
<dbReference type="PROSITE" id="PS50105">
    <property type="entry name" value="SAM_DOMAIN"/>
    <property type="match status" value="1"/>
</dbReference>
<dbReference type="Gene3D" id="1.10.150.50">
    <property type="entry name" value="Transcription Factor, Ets-1"/>
    <property type="match status" value="1"/>
</dbReference>
<gene>
    <name evidence="3" type="ORF">MONBRDRAFT_25813</name>
</gene>
<accession>A9V0I2</accession>
<dbReference type="GeneID" id="5891301"/>
<proteinExistence type="predicted"/>
<dbReference type="AlphaFoldDB" id="A9V0I2"/>
<organism evidence="3 4">
    <name type="scientific">Monosiga brevicollis</name>
    <name type="common">Choanoflagellate</name>
    <dbReference type="NCBI Taxonomy" id="81824"/>
    <lineage>
        <taxon>Eukaryota</taxon>
        <taxon>Choanoflagellata</taxon>
        <taxon>Craspedida</taxon>
        <taxon>Salpingoecidae</taxon>
        <taxon>Monosiga</taxon>
    </lineage>
</organism>
<evidence type="ECO:0000256" key="1">
    <source>
        <dbReference type="SAM" id="MobiDB-lite"/>
    </source>
</evidence>
<dbReference type="KEGG" id="mbr:MONBRDRAFT_25813"/>
<feature type="compositionally biased region" description="Polar residues" evidence="1">
    <location>
        <begin position="313"/>
        <end position="323"/>
    </location>
</feature>
<feature type="compositionally biased region" description="Polar residues" evidence="1">
    <location>
        <begin position="482"/>
        <end position="495"/>
    </location>
</feature>
<dbReference type="InterPro" id="IPR013761">
    <property type="entry name" value="SAM/pointed_sf"/>
</dbReference>
<dbReference type="GO" id="GO:0005737">
    <property type="term" value="C:cytoplasm"/>
    <property type="evidence" value="ECO:0000318"/>
    <property type="project" value="GO_Central"/>
</dbReference>
<dbReference type="InterPro" id="IPR001660">
    <property type="entry name" value="SAM"/>
</dbReference>
<feature type="compositionally biased region" description="Low complexity" evidence="1">
    <location>
        <begin position="345"/>
        <end position="364"/>
    </location>
</feature>
<dbReference type="Pfam" id="PF07647">
    <property type="entry name" value="SAM_2"/>
    <property type="match status" value="1"/>
</dbReference>
<feature type="compositionally biased region" description="Polar residues" evidence="1">
    <location>
        <begin position="365"/>
        <end position="380"/>
    </location>
</feature>
<dbReference type="Proteomes" id="UP000001357">
    <property type="component" value="Unassembled WGS sequence"/>
</dbReference>
<evidence type="ECO:0000313" key="3">
    <source>
        <dbReference type="EMBL" id="EDQ89018.1"/>
    </source>
</evidence>
<feature type="compositionally biased region" description="Low complexity" evidence="1">
    <location>
        <begin position="512"/>
        <end position="529"/>
    </location>
</feature>
<dbReference type="RefSeq" id="XP_001746123.1">
    <property type="nucleotide sequence ID" value="XM_001746071.1"/>
</dbReference>
<feature type="region of interest" description="Disordered" evidence="1">
    <location>
        <begin position="247"/>
        <end position="547"/>
    </location>
</feature>
<dbReference type="CDD" id="cd09487">
    <property type="entry name" value="SAM_superfamily"/>
    <property type="match status" value="1"/>
</dbReference>
<evidence type="ECO:0000313" key="4">
    <source>
        <dbReference type="Proteomes" id="UP000001357"/>
    </source>
</evidence>
<reference evidence="3 4" key="1">
    <citation type="journal article" date="2008" name="Nature">
        <title>The genome of the choanoflagellate Monosiga brevicollis and the origin of metazoans.</title>
        <authorList>
            <consortium name="JGI Sequencing"/>
            <person name="King N."/>
            <person name="Westbrook M.J."/>
            <person name="Young S.L."/>
            <person name="Kuo A."/>
            <person name="Abedin M."/>
            <person name="Chapman J."/>
            <person name="Fairclough S."/>
            <person name="Hellsten U."/>
            <person name="Isogai Y."/>
            <person name="Letunic I."/>
            <person name="Marr M."/>
            <person name="Pincus D."/>
            <person name="Putnam N."/>
            <person name="Rokas A."/>
            <person name="Wright K.J."/>
            <person name="Zuzow R."/>
            <person name="Dirks W."/>
            <person name="Good M."/>
            <person name="Goodstein D."/>
            <person name="Lemons D."/>
            <person name="Li W."/>
            <person name="Lyons J.B."/>
            <person name="Morris A."/>
            <person name="Nichols S."/>
            <person name="Richter D.J."/>
            <person name="Salamov A."/>
            <person name="Bork P."/>
            <person name="Lim W.A."/>
            <person name="Manning G."/>
            <person name="Miller W.T."/>
            <person name="McGinnis W."/>
            <person name="Shapiro H."/>
            <person name="Tjian R."/>
            <person name="Grigoriev I.V."/>
            <person name="Rokhsar D."/>
        </authorList>
    </citation>
    <scope>NUCLEOTIDE SEQUENCE [LARGE SCALE GENOMIC DNA]</scope>
    <source>
        <strain evidence="4">MX1 / ATCC 50154</strain>
    </source>
</reference>
<feature type="compositionally biased region" description="Polar residues" evidence="1">
    <location>
        <begin position="332"/>
        <end position="344"/>
    </location>
</feature>
<protein>
    <recommendedName>
        <fullName evidence="2">SAM domain-containing protein</fullName>
    </recommendedName>
</protein>
<feature type="compositionally biased region" description="Low complexity" evidence="1">
    <location>
        <begin position="271"/>
        <end position="283"/>
    </location>
</feature>
<dbReference type="InParanoid" id="A9V0I2"/>
<dbReference type="EMBL" id="CH991552">
    <property type="protein sequence ID" value="EDQ89018.1"/>
    <property type="molecule type" value="Genomic_DNA"/>
</dbReference>